<evidence type="ECO:0000256" key="1">
    <source>
        <dbReference type="SAM" id="MobiDB-lite"/>
    </source>
</evidence>
<reference evidence="2 3" key="1">
    <citation type="journal article" date="2019" name="Nat. Plants">
        <title>Stout camphor tree genome fills gaps in understanding of flowering plant genome evolution.</title>
        <authorList>
            <person name="Chaw S.M."/>
            <person name="Liu Y.C."/>
            <person name="Wu Y.W."/>
            <person name="Wang H.Y."/>
            <person name="Lin C.I."/>
            <person name="Wu C.S."/>
            <person name="Ke H.M."/>
            <person name="Chang L.Y."/>
            <person name="Hsu C.Y."/>
            <person name="Yang H.T."/>
            <person name="Sudianto E."/>
            <person name="Hsu M.H."/>
            <person name="Wu K.P."/>
            <person name="Wang L.N."/>
            <person name="Leebens-Mack J.H."/>
            <person name="Tsai I.J."/>
        </authorList>
    </citation>
    <scope>NUCLEOTIDE SEQUENCE [LARGE SCALE GENOMIC DNA]</scope>
    <source>
        <strain evidence="3">cv. Chaw 1501</strain>
        <tissue evidence="2">Young leaves</tissue>
    </source>
</reference>
<proteinExistence type="predicted"/>
<gene>
    <name evidence="2" type="ORF">CKAN_01786300</name>
</gene>
<feature type="region of interest" description="Disordered" evidence="1">
    <location>
        <begin position="832"/>
        <end position="851"/>
    </location>
</feature>
<keyword evidence="3" id="KW-1185">Reference proteome</keyword>
<comment type="caution">
    <text evidence="2">The sequence shown here is derived from an EMBL/GenBank/DDBJ whole genome shotgun (WGS) entry which is preliminary data.</text>
</comment>
<dbReference type="PANTHER" id="PTHR33739">
    <property type="entry name" value="OS07G0681500 PROTEIN"/>
    <property type="match status" value="1"/>
</dbReference>
<sequence>MGSESSDFEQRVLGTVKSSQERRDPPLIWAMEVSKCIQEKGLGIPNPELGHVLVSNLCFTNNNPTLWKFVEQGICSRLLSPLHVLALLTSRVIPHRQSQPEAYRLYLELLSRYAFSFPPIGTDMCKEEIVKSVDDALQLSQKFGIRVSEVGHAVVLFLFRAIISLIDCTLEDWGLQSSSMDKQCSTYGNGGHQDMDIDAMGNSNDKRHEHRENLRRMNAFMALEVVERLIGNKKAMVLLRLVHLNMPAKFNGLLQRLQFLEANKSTSSNIKSASYLLVRLTANVQRALRWEYKLSKHQIVGVLIDIGSCSFSSFHNFGAGQAACWLAFDMYMENAMDGRHLPAKSAVDILAELTKSLQVVNQASWQETFLALWISALRLMQRERDPMEGPVPHLDARLCALLSITPLTIVRVVEEDGEMSSVRSSGGPGNVVTGYNHGMEGNEYSSRRRGLIAALQILGQFSGLLVPPASVVAAANSAAARAATFISSFKNGNDGFKGVNHGDTSVKAVGNMRHLIVEACIARKLIDTSAYFWPGYVAVSATSLTDSSLVQVSPWSTFMEGSQLTDALKNALIATPASSLMELQRLYHFAINGSEEEQAAAAKILCGASLTHGWNIEEHVVHFAVKFLSPPVPPEFSGPGSHLVAYMSMLNVILFGLSSSDIVHVLSLYGVVPEVAAALMPICEAFGSLMPTSNSKSSTNDEPSAYTVFSCAFLFLLRLWKFYRPSHDHCIMGPGGSNGSAITLEYLLLLRNSRIASHNSTPASNNATNPLDVSQLRPVYIDSFPKLRAWYSLNQACIASTLSGLCNGNPVLQVANKIVSIIYWKMTKSGTASGNSSTPSSGNISGSPASSGDEAYQRPVLPAWEILEAIPFVLEALLTACAHGRLSPRDLTTGLKDLVDFLPASLVAIVSYFSAELTRGIWKPVSMNGIDWPSPAANLLLIESEIQEILASAGVNAPSCHPGGISPVMLPLPMAAMVSLTITFKLDKSLEYIHGVAGTALENCGSACPWPSMPIIGALWAQKVRRWHDFIVSSCCRSVVKQDEEAIGQLLRSCFATFLGSPHVSSTPGGVTGLLGHNVGGHSPRVRLAPGFLYLRTCRDFHNVQFVNDVILELVAESARKSAVGWAPGQARLKSGRASLAGAAARAKEVAMLGASLVLAAGGPQLVQLLYQETMPTWLLSSREWKVGVVSGPGSCIMEGYAMAYLLVLSGTFAWGIGGNMTKALSRWGRVVGIHMDFMAGVLEGNISLGCNPATWKAYLSSFVGLVVSFAPAWILELKPETLRKLATGLRGWHESELALALLERGGEAAMSSVAEMFM</sequence>
<accession>A0A3S3N5T0</accession>
<dbReference type="PANTHER" id="PTHR33739:SF3">
    <property type="entry name" value="OS07G0681500 PROTEIN"/>
    <property type="match status" value="1"/>
</dbReference>
<dbReference type="STRING" id="337451.A0A3S3N5T0"/>
<dbReference type="EMBL" id="QPKB01000007">
    <property type="protein sequence ID" value="RWR88823.1"/>
    <property type="molecule type" value="Genomic_DNA"/>
</dbReference>
<name>A0A3S3N5T0_9MAGN</name>
<dbReference type="OrthoDB" id="683212at2759"/>
<dbReference type="InterPro" id="IPR039638">
    <property type="entry name" value="MED33A/B"/>
</dbReference>
<dbReference type="GO" id="GO:2000762">
    <property type="term" value="P:regulation of phenylpropanoid metabolic process"/>
    <property type="evidence" value="ECO:0007669"/>
    <property type="project" value="InterPro"/>
</dbReference>
<dbReference type="GO" id="GO:0016592">
    <property type="term" value="C:mediator complex"/>
    <property type="evidence" value="ECO:0007669"/>
    <property type="project" value="InterPro"/>
</dbReference>
<protein>
    <submittedName>
        <fullName evidence="2">Mediator of RNA polymerase II transcription subunit 33A-like protein</fullName>
    </submittedName>
</protein>
<evidence type="ECO:0000313" key="3">
    <source>
        <dbReference type="Proteomes" id="UP000283530"/>
    </source>
</evidence>
<dbReference type="Proteomes" id="UP000283530">
    <property type="component" value="Unassembled WGS sequence"/>
</dbReference>
<evidence type="ECO:0000313" key="2">
    <source>
        <dbReference type="EMBL" id="RWR88823.1"/>
    </source>
</evidence>
<organism evidence="2 3">
    <name type="scientific">Cinnamomum micranthum f. kanehirae</name>
    <dbReference type="NCBI Taxonomy" id="337451"/>
    <lineage>
        <taxon>Eukaryota</taxon>
        <taxon>Viridiplantae</taxon>
        <taxon>Streptophyta</taxon>
        <taxon>Embryophyta</taxon>
        <taxon>Tracheophyta</taxon>
        <taxon>Spermatophyta</taxon>
        <taxon>Magnoliopsida</taxon>
        <taxon>Magnoliidae</taxon>
        <taxon>Laurales</taxon>
        <taxon>Lauraceae</taxon>
        <taxon>Cinnamomum</taxon>
    </lineage>
</organism>